<dbReference type="EMBL" id="MCBT01000024">
    <property type="protein sequence ID" value="OEG74266.1"/>
    <property type="molecule type" value="Genomic_DNA"/>
</dbReference>
<evidence type="ECO:0000313" key="4">
    <source>
        <dbReference type="Proteomes" id="UP000095230"/>
    </source>
</evidence>
<protein>
    <submittedName>
        <fullName evidence="2">Peptidase</fullName>
    </submittedName>
</protein>
<dbReference type="Pfam" id="PF03929">
    <property type="entry name" value="PepSY_TM"/>
    <property type="match status" value="1"/>
</dbReference>
<feature type="transmembrane region" description="Helical" evidence="1">
    <location>
        <begin position="232"/>
        <end position="252"/>
    </location>
</feature>
<dbReference type="AlphaFoldDB" id="A0A1E5IUP3"/>
<dbReference type="Proteomes" id="UP000095230">
    <property type="component" value="Unassembled WGS sequence"/>
</dbReference>
<keyword evidence="1" id="KW-0812">Transmembrane</keyword>
<dbReference type="InterPro" id="IPR032307">
    <property type="entry name" value="PepSY_TM-like_2"/>
</dbReference>
<sequence>MSNKPRHPHRKTLNQQLAKLFRPWHRRLGIASALLVAMVSISGILINHSNQLAIDSSHVTQAWLLDHYGIKPPNEIKIFQTKPLLAITDNLLWLNDKRILEANAPLISAMVYQQMFVAIDESNLYILSAEGELLEQQSRATGLPDNIEAIAIQKDRLFLKTQEGQFVADAELIEWAATTVKPTLVWQQGLDGRKITAAKAQVSLLSRSNNLTWERVLLDLHSGRIVGLSGQWLMDLVALSLIFMAFSGLYLWQQAKPKKRSKRP</sequence>
<dbReference type="PANTHER" id="PTHR40115:SF1">
    <property type="entry name" value="INNER MEMBRANE PROTEIN WITH PEPSY TM HELIX"/>
    <property type="match status" value="1"/>
</dbReference>
<reference evidence="2 4" key="1">
    <citation type="submission" date="2016-07" db="EMBL/GenBank/DDBJ databases">
        <title>Whole-genome of two Shewanella species isolated from a digestive organ of sea cucumber Apostichopus japonicus Selenka 1867.</title>
        <authorList>
            <person name="Hong H.-H."/>
            <person name="Choi H."/>
            <person name="Cheon S."/>
            <person name="Oh J.-S."/>
            <person name="Lee H.-G."/>
            <person name="Park C."/>
        </authorList>
    </citation>
    <scope>NUCLEOTIDE SEQUENCE [LARGE SCALE GENOMIC DNA]</scope>
    <source>
        <strain evidence="2 4">CSB03KR</strain>
    </source>
</reference>
<dbReference type="EMBL" id="MCBT01000024">
    <property type="protein sequence ID" value="OEG74250.1"/>
    <property type="molecule type" value="Genomic_DNA"/>
</dbReference>
<dbReference type="RefSeq" id="WP_069671022.1">
    <property type="nucleotide sequence ID" value="NZ_MCBT01000024.1"/>
</dbReference>
<gene>
    <name evidence="2" type="ORF">BEL05_01255</name>
    <name evidence="3" type="ORF">BEL05_01340</name>
</gene>
<accession>A0A1E5IUP3</accession>
<organism evidence="2 4">
    <name type="scientific">Shewanella colwelliana</name>
    <name type="common">Alteromonas colwelliana</name>
    <dbReference type="NCBI Taxonomy" id="23"/>
    <lineage>
        <taxon>Bacteria</taxon>
        <taxon>Pseudomonadati</taxon>
        <taxon>Pseudomonadota</taxon>
        <taxon>Gammaproteobacteria</taxon>
        <taxon>Alteromonadales</taxon>
        <taxon>Shewanellaceae</taxon>
        <taxon>Shewanella</taxon>
    </lineage>
</organism>
<evidence type="ECO:0000256" key="1">
    <source>
        <dbReference type="SAM" id="Phobius"/>
    </source>
</evidence>
<keyword evidence="1" id="KW-0472">Membrane</keyword>
<keyword evidence="1" id="KW-1133">Transmembrane helix</keyword>
<evidence type="ECO:0000313" key="3">
    <source>
        <dbReference type="EMBL" id="OEG74266.1"/>
    </source>
</evidence>
<dbReference type="STRING" id="23.BEL05_01255"/>
<feature type="transmembrane region" description="Helical" evidence="1">
    <location>
        <begin position="28"/>
        <end position="46"/>
    </location>
</feature>
<name>A0A1E5IUP3_SHECO</name>
<dbReference type="InterPro" id="IPR005625">
    <property type="entry name" value="PepSY-ass_TM"/>
</dbReference>
<dbReference type="OrthoDB" id="9204737at2"/>
<comment type="caution">
    <text evidence="2">The sequence shown here is derived from an EMBL/GenBank/DDBJ whole genome shotgun (WGS) entry which is preliminary data.</text>
</comment>
<proteinExistence type="predicted"/>
<dbReference type="PANTHER" id="PTHR40115">
    <property type="entry name" value="INNER MEMBRANE PROTEIN WITH PEPSY TM HELIX"/>
    <property type="match status" value="1"/>
</dbReference>
<evidence type="ECO:0000313" key="2">
    <source>
        <dbReference type="EMBL" id="OEG74250.1"/>
    </source>
</evidence>